<dbReference type="InterPro" id="IPR018491">
    <property type="entry name" value="SLC12_C"/>
</dbReference>
<dbReference type="PANTHER" id="PTHR11827">
    <property type="entry name" value="SOLUTE CARRIER FAMILY 12, CATION COTRANSPORTERS"/>
    <property type="match status" value="1"/>
</dbReference>
<dbReference type="GO" id="GO:0007268">
    <property type="term" value="P:chemical synaptic transmission"/>
    <property type="evidence" value="ECO:0007669"/>
    <property type="project" value="TreeGrafter"/>
</dbReference>
<keyword evidence="11 16" id="KW-0472">Membrane</keyword>
<feature type="domain" description="SLC12A transporter C-terminal" evidence="18">
    <location>
        <begin position="795"/>
        <end position="872"/>
    </location>
</feature>
<feature type="transmembrane region" description="Helical" evidence="16">
    <location>
        <begin position="452"/>
        <end position="475"/>
    </location>
</feature>
<dbReference type="Proteomes" id="UP000095284">
    <property type="component" value="Unplaced"/>
</dbReference>
<evidence type="ECO:0000256" key="8">
    <source>
        <dbReference type="ARBA" id="ARBA00022958"/>
    </source>
</evidence>
<dbReference type="GO" id="GO:0005886">
    <property type="term" value="C:plasma membrane"/>
    <property type="evidence" value="ECO:0007669"/>
    <property type="project" value="UniProtKB-SubCell"/>
</dbReference>
<keyword evidence="6 16" id="KW-0812">Transmembrane</keyword>
<feature type="domain" description="SLC12A transporter C-terminal" evidence="18">
    <location>
        <begin position="999"/>
        <end position="1066"/>
    </location>
</feature>
<feature type="transmembrane region" description="Helical" evidence="16">
    <location>
        <begin position="212"/>
        <end position="231"/>
    </location>
</feature>
<feature type="domain" description="Amino acid permease/ SLC12A" evidence="17">
    <location>
        <begin position="368"/>
        <end position="653"/>
    </location>
</feature>
<keyword evidence="12" id="KW-0325">Glycoprotein</keyword>
<keyword evidence="2" id="KW-0813">Transport</keyword>
<evidence type="ECO:0000256" key="16">
    <source>
        <dbReference type="SAM" id="Phobius"/>
    </source>
</evidence>
<feature type="transmembrane region" description="Helical" evidence="16">
    <location>
        <begin position="375"/>
        <end position="394"/>
    </location>
</feature>
<organism evidence="19 20">
    <name type="scientific">Bursaphelenchus xylophilus</name>
    <name type="common">Pinewood nematode worm</name>
    <name type="synonym">Aphelenchoides xylophilus</name>
    <dbReference type="NCBI Taxonomy" id="6326"/>
    <lineage>
        <taxon>Eukaryota</taxon>
        <taxon>Metazoa</taxon>
        <taxon>Ecdysozoa</taxon>
        <taxon>Nematoda</taxon>
        <taxon>Chromadorea</taxon>
        <taxon>Rhabditida</taxon>
        <taxon>Tylenchina</taxon>
        <taxon>Tylenchomorpha</taxon>
        <taxon>Aphelenchoidea</taxon>
        <taxon>Aphelenchoididae</taxon>
        <taxon>Bursaphelenchus</taxon>
    </lineage>
</organism>
<feature type="transmembrane region" description="Helical" evidence="16">
    <location>
        <begin position="127"/>
        <end position="150"/>
    </location>
</feature>
<keyword evidence="5" id="KW-0597">Phosphoprotein</keyword>
<keyword evidence="10" id="KW-0406">Ion transport</keyword>
<reference evidence="20" key="1">
    <citation type="submission" date="2016-11" db="UniProtKB">
        <authorList>
            <consortium name="WormBaseParasite"/>
        </authorList>
    </citation>
    <scope>IDENTIFICATION</scope>
</reference>
<evidence type="ECO:0000256" key="15">
    <source>
        <dbReference type="ARBA" id="ARBA00047825"/>
    </source>
</evidence>
<dbReference type="WBParaSite" id="BXY_0055600.1">
    <property type="protein sequence ID" value="BXY_0055600.1"/>
    <property type="gene ID" value="BXY_0055600"/>
</dbReference>
<keyword evidence="4" id="KW-0633">Potassium transport</keyword>
<keyword evidence="13" id="KW-0868">Chloride</keyword>
<feature type="domain" description="Amino acid permease/ SLC12A" evidence="17">
    <location>
        <begin position="95"/>
        <end position="258"/>
    </location>
</feature>
<evidence type="ECO:0000313" key="20">
    <source>
        <dbReference type="WBParaSite" id="BXY_0055600.1"/>
    </source>
</evidence>
<evidence type="ECO:0000256" key="4">
    <source>
        <dbReference type="ARBA" id="ARBA00022538"/>
    </source>
</evidence>
<comment type="similarity">
    <text evidence="14">Belongs to the SLC12A transporter family. K/Cl co-transporter subfamily.</text>
</comment>
<feature type="transmembrane region" description="Helical" evidence="16">
    <location>
        <begin position="570"/>
        <end position="588"/>
    </location>
</feature>
<dbReference type="GO" id="GO:0006884">
    <property type="term" value="P:cell volume homeostasis"/>
    <property type="evidence" value="ECO:0007669"/>
    <property type="project" value="TreeGrafter"/>
</dbReference>
<protein>
    <submittedName>
        <fullName evidence="20">Kcc-1</fullName>
    </submittedName>
</protein>
<dbReference type="GO" id="GO:1990573">
    <property type="term" value="P:potassium ion import across plasma membrane"/>
    <property type="evidence" value="ECO:0007669"/>
    <property type="project" value="TreeGrafter"/>
</dbReference>
<proteinExistence type="inferred from homology"/>
<dbReference type="GO" id="GO:0055075">
    <property type="term" value="P:potassium ion homeostasis"/>
    <property type="evidence" value="ECO:0007669"/>
    <property type="project" value="TreeGrafter"/>
</dbReference>
<sequence length="1066" mass="118193">MSRFNVRAVSPVTNTVQIHVTETGSKHLDNSAEEQPLCYSSNDGLALYEDEYNTQGQKIGQMLRSLSLYQTEVQDVETASNAPKQPIKMGTLMGVYLPCMQNIFGVLFFIRLAWIVGTAGILESLGVVGLCCSTFLTSISLSAIATNGVVSGGGPYYMISRNLGPELGGAIGILFFFGNTVAGAMYITGGVEILLVYLFPQLKLFEDMPNNFRVFGSIFLLSIGLVVLAGVKVVNKCALPALFMVLGCILCTFIGEFVKFNGTDSLKYCMIGDRPVNLVAFAEKFHYTPACSIDGLKPAFCSNNTNCDPYFMKVLQSHPQSIGPQRAITGFSSNAWRENLFSKYQEAGQVLTRGDPVKEPKAEKGSYWVFHDTTTSFMVLVGVYFPSVTGIMAGSNRSGNLRDPAVAIPLGTIGAQLTTSIAYIFGTAFFGMTVSEMFIRDKYGESAMGKMIVAELAVPVPIVILIGCLASTIGAGMQSLTGAPRILQAIASDEVIPFLRMFKSTDRRGEPLVAILFTLLICEIGILIAVLESLTALITEFLLMCYLGVNLSCAIQSIMKAPGWRPTFKYFHWTLSLAGALLCLMIMFISSWKFAILAIAMGVTVYKYIELKGAEKEWGDGLQGLKLSAARYALLSVSQGQEHHSRNWRPQLLVLYPHKTFYCEQEDLDARRRRLLGFVSQLKAGKGLTMVTDCIEGVYGQKAEEACSERQALLTQLQAHKIKGFAEVIVAENYNAGVDSLVQTSGLGGLRHNTVCVCWPNKWTSTKSTNEANRFVSVLRSIATAKCAILVPKNIRNFPESSEKLTGTVDVWWIVHDGGMLMLLPFLLQKHRTWRNTKLRLFTISTLGDDRGKMKDELEKFLYHLRIEGEIFVIDMPEAAISEYIYEKTLRMEKRVKFLRELQARERRVSPVTMDEVVLEKRFSNFERVKFTNMSPIQTIESPPGCVDIEETDETGENRNEIDGNGLGTHKGSVASIDSSYMNDEKANYSARPEIYNVRKMHTAVRLNEMMKERSNQAQLIVVNLPGPPDRNFDTYYMEFLEALTEGLNRVLLVRGTGTEVVTIYS</sequence>
<accession>A0A1I7RIM4</accession>
<evidence type="ECO:0000256" key="10">
    <source>
        <dbReference type="ARBA" id="ARBA00023065"/>
    </source>
</evidence>
<dbReference type="GO" id="GO:0045202">
    <property type="term" value="C:synapse"/>
    <property type="evidence" value="ECO:0007669"/>
    <property type="project" value="GOC"/>
</dbReference>
<dbReference type="InterPro" id="IPR004841">
    <property type="entry name" value="AA-permease/SLC12A_dom"/>
</dbReference>
<evidence type="ECO:0000256" key="1">
    <source>
        <dbReference type="ARBA" id="ARBA00004651"/>
    </source>
</evidence>
<evidence type="ECO:0000256" key="14">
    <source>
        <dbReference type="ARBA" id="ARBA00046331"/>
    </source>
</evidence>
<evidence type="ECO:0000256" key="5">
    <source>
        <dbReference type="ARBA" id="ARBA00022553"/>
    </source>
</evidence>
<keyword evidence="9 16" id="KW-1133">Transmembrane helix</keyword>
<feature type="domain" description="SLC12A transporter C-terminal" evidence="18">
    <location>
        <begin position="672"/>
        <end position="789"/>
    </location>
</feature>
<feature type="transmembrane region" description="Helical" evidence="16">
    <location>
        <begin position="171"/>
        <end position="200"/>
    </location>
</feature>
<keyword evidence="3" id="KW-1003">Cell membrane</keyword>
<dbReference type="GO" id="GO:0015379">
    <property type="term" value="F:potassium:chloride symporter activity"/>
    <property type="evidence" value="ECO:0007669"/>
    <property type="project" value="InterPro"/>
</dbReference>
<dbReference type="GO" id="GO:0055064">
    <property type="term" value="P:chloride ion homeostasis"/>
    <property type="evidence" value="ECO:0007669"/>
    <property type="project" value="TreeGrafter"/>
</dbReference>
<evidence type="ECO:0000256" key="13">
    <source>
        <dbReference type="ARBA" id="ARBA00023214"/>
    </source>
</evidence>
<evidence type="ECO:0000256" key="3">
    <source>
        <dbReference type="ARBA" id="ARBA00022475"/>
    </source>
</evidence>
<evidence type="ECO:0000259" key="17">
    <source>
        <dbReference type="Pfam" id="PF00324"/>
    </source>
</evidence>
<evidence type="ECO:0000259" key="18">
    <source>
        <dbReference type="Pfam" id="PF03522"/>
    </source>
</evidence>
<dbReference type="Gene3D" id="1.20.1740.10">
    <property type="entry name" value="Amino acid/polyamine transporter I"/>
    <property type="match status" value="1"/>
</dbReference>
<evidence type="ECO:0000256" key="11">
    <source>
        <dbReference type="ARBA" id="ARBA00023136"/>
    </source>
</evidence>
<evidence type="ECO:0000256" key="9">
    <source>
        <dbReference type="ARBA" id="ARBA00022989"/>
    </source>
</evidence>
<feature type="transmembrane region" description="Helical" evidence="16">
    <location>
        <begin position="94"/>
        <end position="115"/>
    </location>
</feature>
<dbReference type="Pfam" id="PF00324">
    <property type="entry name" value="AA_permease"/>
    <property type="match status" value="2"/>
</dbReference>
<dbReference type="PANTHER" id="PTHR11827:SF73">
    <property type="entry name" value="KAZACHOC, ISOFORM G"/>
    <property type="match status" value="1"/>
</dbReference>
<evidence type="ECO:0000256" key="7">
    <source>
        <dbReference type="ARBA" id="ARBA00022847"/>
    </source>
</evidence>
<evidence type="ECO:0000256" key="12">
    <source>
        <dbReference type="ARBA" id="ARBA00023180"/>
    </source>
</evidence>
<dbReference type="InterPro" id="IPR000076">
    <property type="entry name" value="KCL_cotranspt"/>
</dbReference>
<dbReference type="Pfam" id="PF03522">
    <property type="entry name" value="SLC12"/>
    <property type="match status" value="3"/>
</dbReference>
<name>A0A1I7RIM4_BURXY</name>
<evidence type="ECO:0000313" key="19">
    <source>
        <dbReference type="Proteomes" id="UP000095284"/>
    </source>
</evidence>
<keyword evidence="8" id="KW-0630">Potassium</keyword>
<feature type="transmembrane region" description="Helical" evidence="16">
    <location>
        <begin position="238"/>
        <end position="258"/>
    </location>
</feature>
<dbReference type="AlphaFoldDB" id="A0A1I7RIM4"/>
<comment type="subcellular location">
    <subcellularLocation>
        <location evidence="1">Cell membrane</location>
        <topology evidence="1">Multi-pass membrane protein</topology>
    </subcellularLocation>
</comment>
<feature type="transmembrane region" description="Helical" evidence="16">
    <location>
        <begin position="406"/>
        <end position="432"/>
    </location>
</feature>
<keyword evidence="7" id="KW-0769">Symport</keyword>
<feature type="transmembrane region" description="Helical" evidence="16">
    <location>
        <begin position="537"/>
        <end position="558"/>
    </location>
</feature>
<feature type="transmembrane region" description="Helical" evidence="16">
    <location>
        <begin position="511"/>
        <end position="531"/>
    </location>
</feature>
<evidence type="ECO:0000256" key="6">
    <source>
        <dbReference type="ARBA" id="ARBA00022692"/>
    </source>
</evidence>
<dbReference type="PRINTS" id="PR01081">
    <property type="entry name" value="KCLTRNSPORT"/>
</dbReference>
<evidence type="ECO:0000256" key="2">
    <source>
        <dbReference type="ARBA" id="ARBA00022448"/>
    </source>
</evidence>
<dbReference type="eggNOG" id="KOG2082">
    <property type="taxonomic scope" value="Eukaryota"/>
</dbReference>
<dbReference type="InterPro" id="IPR004842">
    <property type="entry name" value="SLC12A_fam"/>
</dbReference>
<comment type="catalytic activity">
    <reaction evidence="15">
        <text>K(+)(in) + chloride(in) = K(+)(out) + chloride(out)</text>
        <dbReference type="Rhea" id="RHEA:72427"/>
        <dbReference type="ChEBI" id="CHEBI:17996"/>
        <dbReference type="ChEBI" id="CHEBI:29103"/>
    </reaction>
</comment>